<dbReference type="EMBL" id="QQZY01000001">
    <property type="protein sequence ID" value="RDI76143.1"/>
    <property type="molecule type" value="Genomic_DNA"/>
</dbReference>
<dbReference type="Pfam" id="PF01381">
    <property type="entry name" value="HTH_3"/>
    <property type="match status" value="1"/>
</dbReference>
<reference evidence="3" key="2">
    <citation type="journal article" date="2019" name="MicrobiologyOpen">
        <title>High-quality draft genome sequence of Gaiella occulta isolated from a 150 meter deep mineral water borehole and comparison with the genome sequences of other deep-branching lineages of the phylum Actinobacteria.</title>
        <authorList>
            <person name="Severino R."/>
            <person name="Froufe H.J.C."/>
            <person name="Barroso C."/>
            <person name="Albuquerque L."/>
            <person name="Lobo-da-Cunha A."/>
            <person name="da Costa M.S."/>
            <person name="Egas C."/>
        </authorList>
    </citation>
    <scope>NUCLEOTIDE SEQUENCE [LARGE SCALE GENOMIC DNA]</scope>
    <source>
        <strain evidence="3">F2-233</strain>
    </source>
</reference>
<evidence type="ECO:0000259" key="1">
    <source>
        <dbReference type="PROSITE" id="PS50943"/>
    </source>
</evidence>
<dbReference type="Gene3D" id="1.10.260.40">
    <property type="entry name" value="lambda repressor-like DNA-binding domains"/>
    <property type="match status" value="1"/>
</dbReference>
<name>A0A7M2Z2S9_9ACTN</name>
<dbReference type="GO" id="GO:0003677">
    <property type="term" value="F:DNA binding"/>
    <property type="evidence" value="ECO:0007669"/>
    <property type="project" value="InterPro"/>
</dbReference>
<gene>
    <name evidence="2" type="ORF">Gocc_0562</name>
</gene>
<evidence type="ECO:0000313" key="3">
    <source>
        <dbReference type="Proteomes" id="UP000254134"/>
    </source>
</evidence>
<accession>A0A7M2Z2S9</accession>
<dbReference type="PROSITE" id="PS50943">
    <property type="entry name" value="HTH_CROC1"/>
    <property type="match status" value="1"/>
</dbReference>
<sequence length="171" mass="19035">MRHRHLDVEPATPTAELGLAALDDLLERGDLADWKPVLDEIARDPWGPVAERVIHLVERHPMPGTSSLWRSWIERRRGTSLSPHTGSALRALRLRQGLTQQELASRLGMTQPEVSKLERRRDVRLSTARSYVRALGGHLLLSARFGDTVEPLGATAQADTKATKRAESSRA</sequence>
<organism evidence="2 3">
    <name type="scientific">Gaiella occulta</name>
    <dbReference type="NCBI Taxonomy" id="1002870"/>
    <lineage>
        <taxon>Bacteria</taxon>
        <taxon>Bacillati</taxon>
        <taxon>Actinomycetota</taxon>
        <taxon>Thermoleophilia</taxon>
        <taxon>Gaiellales</taxon>
        <taxon>Gaiellaceae</taxon>
        <taxon>Gaiella</taxon>
    </lineage>
</organism>
<dbReference type="CDD" id="cd00093">
    <property type="entry name" value="HTH_XRE"/>
    <property type="match status" value="1"/>
</dbReference>
<comment type="caution">
    <text evidence="2">The sequence shown here is derived from an EMBL/GenBank/DDBJ whole genome shotgun (WGS) entry which is preliminary data.</text>
</comment>
<dbReference type="RefSeq" id="WP_220150408.1">
    <property type="nucleotide sequence ID" value="NZ_QQZY01000001.1"/>
</dbReference>
<keyword evidence="3" id="KW-1185">Reference proteome</keyword>
<dbReference type="InterPro" id="IPR010982">
    <property type="entry name" value="Lambda_DNA-bd_dom_sf"/>
</dbReference>
<dbReference type="SUPFAM" id="SSF47413">
    <property type="entry name" value="lambda repressor-like DNA-binding domains"/>
    <property type="match status" value="1"/>
</dbReference>
<evidence type="ECO:0000313" key="2">
    <source>
        <dbReference type="EMBL" id="RDI76143.1"/>
    </source>
</evidence>
<dbReference type="SMART" id="SM00530">
    <property type="entry name" value="HTH_XRE"/>
    <property type="match status" value="1"/>
</dbReference>
<proteinExistence type="predicted"/>
<dbReference type="Proteomes" id="UP000254134">
    <property type="component" value="Unassembled WGS sequence"/>
</dbReference>
<dbReference type="AlphaFoldDB" id="A0A7M2Z2S9"/>
<dbReference type="InterPro" id="IPR001387">
    <property type="entry name" value="Cro/C1-type_HTH"/>
</dbReference>
<reference evidence="2 3" key="1">
    <citation type="submission" date="2018-07" db="EMBL/GenBank/DDBJ databases">
        <title>High-quality-draft genome sequence of Gaiella occulta.</title>
        <authorList>
            <person name="Severino R."/>
            <person name="Froufe H.J.C."/>
            <person name="Rainey F.A."/>
            <person name="Barroso C."/>
            <person name="Albuquerque L."/>
            <person name="Lobo-Da-Cunha A."/>
            <person name="Da Costa M.S."/>
            <person name="Egas C."/>
        </authorList>
    </citation>
    <scope>NUCLEOTIDE SEQUENCE [LARGE SCALE GENOMIC DNA]</scope>
    <source>
        <strain evidence="2 3">F2-233</strain>
    </source>
</reference>
<feature type="domain" description="HTH cro/C1-type" evidence="1">
    <location>
        <begin position="89"/>
        <end position="142"/>
    </location>
</feature>
<protein>
    <submittedName>
        <fullName evidence="2">Helix-turn-helix protein domain</fullName>
    </submittedName>
</protein>